<dbReference type="SMART" id="SM01043">
    <property type="entry name" value="BTAD"/>
    <property type="match status" value="1"/>
</dbReference>
<comment type="similarity">
    <text evidence="1">Belongs to the AfsR/DnrI/RedD regulatory family.</text>
</comment>
<dbReference type="Gene3D" id="3.40.50.300">
    <property type="entry name" value="P-loop containing nucleotide triphosphate hydrolases"/>
    <property type="match status" value="1"/>
</dbReference>
<accession>A0A5P2B089</accession>
<dbReference type="GO" id="GO:0000160">
    <property type="term" value="P:phosphorelay signal transduction system"/>
    <property type="evidence" value="ECO:0007669"/>
    <property type="project" value="UniProtKB-KW"/>
</dbReference>
<evidence type="ECO:0000256" key="4">
    <source>
        <dbReference type="PROSITE-ProRule" id="PRU01091"/>
    </source>
</evidence>
<proteinExistence type="inferred from homology"/>
<dbReference type="Proteomes" id="UP000324106">
    <property type="component" value="Chromosome"/>
</dbReference>
<dbReference type="PROSITE" id="PS51755">
    <property type="entry name" value="OMPR_PHOB"/>
    <property type="match status" value="1"/>
</dbReference>
<dbReference type="InterPro" id="IPR005158">
    <property type="entry name" value="BTAD"/>
</dbReference>
<evidence type="ECO:0000259" key="5">
    <source>
        <dbReference type="PROSITE" id="PS51755"/>
    </source>
</evidence>
<dbReference type="PANTHER" id="PTHR47691:SF3">
    <property type="entry name" value="HTH-TYPE TRANSCRIPTIONAL REGULATOR RV0890C-RELATED"/>
    <property type="match status" value="1"/>
</dbReference>
<organism evidence="6 7">
    <name type="scientific">Streptomyces venezuelae</name>
    <dbReference type="NCBI Taxonomy" id="54571"/>
    <lineage>
        <taxon>Bacteria</taxon>
        <taxon>Bacillati</taxon>
        <taxon>Actinomycetota</taxon>
        <taxon>Actinomycetes</taxon>
        <taxon>Kitasatosporales</taxon>
        <taxon>Streptomycetaceae</taxon>
        <taxon>Streptomyces</taxon>
    </lineage>
</organism>
<dbReference type="GO" id="GO:0003677">
    <property type="term" value="F:DNA binding"/>
    <property type="evidence" value="ECO:0007669"/>
    <property type="project" value="UniProtKB-UniRule"/>
</dbReference>
<gene>
    <name evidence="6" type="ORF">DEJ46_28570</name>
</gene>
<evidence type="ECO:0000313" key="6">
    <source>
        <dbReference type="EMBL" id="QES22571.1"/>
    </source>
</evidence>
<dbReference type="GO" id="GO:0006355">
    <property type="term" value="P:regulation of DNA-templated transcription"/>
    <property type="evidence" value="ECO:0007669"/>
    <property type="project" value="InterPro"/>
</dbReference>
<dbReference type="PANTHER" id="PTHR47691">
    <property type="entry name" value="REGULATOR-RELATED"/>
    <property type="match status" value="1"/>
</dbReference>
<dbReference type="InterPro" id="IPR016032">
    <property type="entry name" value="Sig_transdc_resp-reg_C-effctor"/>
</dbReference>
<dbReference type="Pfam" id="PF00486">
    <property type="entry name" value="Trans_reg_C"/>
    <property type="match status" value="1"/>
</dbReference>
<keyword evidence="2" id="KW-0902">Two-component regulatory system</keyword>
<dbReference type="InterPro" id="IPR011990">
    <property type="entry name" value="TPR-like_helical_dom_sf"/>
</dbReference>
<feature type="domain" description="OmpR/PhoB-type" evidence="5">
    <location>
        <begin position="1"/>
        <end position="91"/>
    </location>
</feature>
<keyword evidence="3 4" id="KW-0238">DNA-binding</keyword>
<dbReference type="SMART" id="SM00862">
    <property type="entry name" value="Trans_reg_C"/>
    <property type="match status" value="1"/>
</dbReference>
<dbReference type="InterPro" id="IPR001867">
    <property type="entry name" value="OmpR/PhoB-type_DNA-bd"/>
</dbReference>
<dbReference type="InterPro" id="IPR036388">
    <property type="entry name" value="WH-like_DNA-bd_sf"/>
</dbReference>
<feature type="DNA-binding region" description="OmpR/PhoB-type" evidence="4">
    <location>
        <begin position="1"/>
        <end position="91"/>
    </location>
</feature>
<evidence type="ECO:0000256" key="2">
    <source>
        <dbReference type="ARBA" id="ARBA00023012"/>
    </source>
</evidence>
<dbReference type="OrthoDB" id="499349at2"/>
<dbReference type="RefSeq" id="WP_150270898.1">
    <property type="nucleotide sequence ID" value="NZ_CP029194.1"/>
</dbReference>
<dbReference type="Gene3D" id="1.25.40.10">
    <property type="entry name" value="Tetratricopeptide repeat domain"/>
    <property type="match status" value="1"/>
</dbReference>
<dbReference type="AlphaFoldDB" id="A0A5P2B089"/>
<evidence type="ECO:0000256" key="1">
    <source>
        <dbReference type="ARBA" id="ARBA00005820"/>
    </source>
</evidence>
<dbReference type="SUPFAM" id="SSF48452">
    <property type="entry name" value="TPR-like"/>
    <property type="match status" value="2"/>
</dbReference>
<name>A0A5P2B089_STRVZ</name>
<dbReference type="Pfam" id="PF03704">
    <property type="entry name" value="BTAD"/>
    <property type="match status" value="1"/>
</dbReference>
<dbReference type="InterPro" id="IPR027417">
    <property type="entry name" value="P-loop_NTPase"/>
</dbReference>
<dbReference type="EMBL" id="CP029194">
    <property type="protein sequence ID" value="QES22571.1"/>
    <property type="molecule type" value="Genomic_DNA"/>
</dbReference>
<sequence length="1121" mass="118824">MRYSLLGPTLARTSDGTDVTVGGPRVRALLTVLALRAGRTVPVADLVDEVWHGDEPPADAVAALQALVGRLRRALGRTAVISADGGYRLDARPEDVDTHRFERLAARGVAALSDGDAVRAAAFLDEALGLWRGPALADLPDRDAEAARWEARRLDARRARLGAALALGEAAAALPELTALSAAHPLDEPLQALRIRALRDTGRAAEALAAYESVRRVLANRLGTDPSPALRALHAELLAPAPPERKPEPGPPVRGNLRARLTSFVGRDEDIAALQESLRTARLVTLLGPGGAGKTRLSQEAAERGAGAWPDGVWVAELAAVTDPEAVPEAVLAAVGARETVLRGAGAEELRGGNDPLARLVEHCAGRRMLLLLDNCEHLVAAAAELAETLLARCPGLRVLATSREPLGVPGEVLRPLGPLPEGTALRLLDERGAAARPGFRTAEDPEAAAEIVRRLDGLPLAIELAAARLRMLTPGQIADRLDDRFRLLTSGARTVLPRQQTLRAVVDWSWDLLDAAERAVLRRLSVFTGGSDLEAAEAVCADPGPAAGAGAAAGARAATGPGAGPGAGTPAVLDVLGSLVDKSLVVSAPGDAGMRYRLLETVAEYAGERLDEAGERAATERRHLTYYRELARRTDPELRGAGQVAAITRFGTEYGNLRTALRRAVAARDEDEALVLVHSLLWYWQMRDLRTDALHWARAAAELGPDPFTPPAAPVVPLHEPCTAAPPPLSEEQRWEARRGVRLVELLNMDHETGRWTSHEGVHRLREMTAVYEPGLPQTCRLPGSFAVFAVLIMGEAGRLRELLDTTVASCRRHGYDWELANALQMRANMFANRADRADEAIGNADESLGIFARLGDAWGAAEALSARAEARERQLEFEGAADDFAAAIGYAERIGAQSQMALLRARYAGTLVETGRLDEGEAILREIVGGGGHGWGHESLLGGRIFLALVLGRSGRTAEAREHLHALRGEFGSETLSIFEGFTLGSLGWLDALDGRYGSAFAFAAEAYERSLGALSMMVAPQMPAVHVVVAAWALAGLGGPSARLAATLLGARESLLPPGHLPPPLERENLAAATELTRSVLGEAAFAAAYAEGDGLSLEETAALLGSAADAISERAES</sequence>
<dbReference type="SUPFAM" id="SSF52540">
    <property type="entry name" value="P-loop containing nucleoside triphosphate hydrolases"/>
    <property type="match status" value="1"/>
</dbReference>
<dbReference type="Gene3D" id="1.10.10.10">
    <property type="entry name" value="Winged helix-like DNA-binding domain superfamily/Winged helix DNA-binding domain"/>
    <property type="match status" value="1"/>
</dbReference>
<dbReference type="SUPFAM" id="SSF46894">
    <property type="entry name" value="C-terminal effector domain of the bipartite response regulators"/>
    <property type="match status" value="1"/>
</dbReference>
<reference evidence="6 7" key="1">
    <citation type="submission" date="2018-05" db="EMBL/GenBank/DDBJ databases">
        <title>Streptomyces venezuelae.</title>
        <authorList>
            <person name="Kim W."/>
            <person name="Lee N."/>
            <person name="Cho B.-K."/>
        </authorList>
    </citation>
    <scope>NUCLEOTIDE SEQUENCE [LARGE SCALE GENOMIC DNA]</scope>
    <source>
        <strain evidence="6 7">ATCC 15068</strain>
    </source>
</reference>
<evidence type="ECO:0000313" key="7">
    <source>
        <dbReference type="Proteomes" id="UP000324106"/>
    </source>
</evidence>
<protein>
    <submittedName>
        <fullName evidence="6">AfsR family transcriptional regulator</fullName>
    </submittedName>
</protein>
<dbReference type="CDD" id="cd15831">
    <property type="entry name" value="BTAD"/>
    <property type="match status" value="1"/>
</dbReference>
<dbReference type="PRINTS" id="PR00364">
    <property type="entry name" value="DISEASERSIST"/>
</dbReference>
<evidence type="ECO:0000256" key="3">
    <source>
        <dbReference type="ARBA" id="ARBA00023125"/>
    </source>
</evidence>